<protein>
    <submittedName>
        <fullName evidence="3">Putative transcriptional regulator</fullName>
    </submittedName>
</protein>
<gene>
    <name evidence="3" type="ORF">SacmaDRAFT_5601</name>
</gene>
<dbReference type="Proteomes" id="UP000004926">
    <property type="component" value="Chromosome"/>
</dbReference>
<dbReference type="STRING" id="882083.SacmaDRAFT_5601"/>
<dbReference type="RefSeq" id="WP_009157091.1">
    <property type="nucleotide sequence ID" value="NZ_CM001439.1"/>
</dbReference>
<dbReference type="PANTHER" id="PTHR30204">
    <property type="entry name" value="REDOX-CYCLING DRUG-SENSING TRANSCRIPTIONAL ACTIVATOR SOXR"/>
    <property type="match status" value="1"/>
</dbReference>
<proteinExistence type="predicted"/>
<reference evidence="3 4" key="1">
    <citation type="journal article" date="2012" name="Stand. Genomic Sci.">
        <title>Genome sequence of the ocean sediment bacterium Saccharomonospora marina type strain (XMU15(T)).</title>
        <authorList>
            <person name="Klenk H.P."/>
            <person name="Lu M."/>
            <person name="Lucas S."/>
            <person name="Lapidus A."/>
            <person name="Copeland A."/>
            <person name="Pitluck S."/>
            <person name="Goodwin L.A."/>
            <person name="Han C."/>
            <person name="Tapia R."/>
            <person name="Brambilla E.M."/>
            <person name="Potter G."/>
            <person name="Land M."/>
            <person name="Ivanova N."/>
            <person name="Rohde M."/>
            <person name="Goker M."/>
            <person name="Detter J.C."/>
            <person name="Li W.J."/>
            <person name="Kyrpides N.C."/>
            <person name="Woyke T."/>
        </authorList>
    </citation>
    <scope>NUCLEOTIDE SEQUENCE [LARGE SCALE GENOMIC DNA]</scope>
    <source>
        <strain evidence="3 4">XMU15</strain>
    </source>
</reference>
<feature type="domain" description="HTH merR-type" evidence="2">
    <location>
        <begin position="1"/>
        <end position="72"/>
    </location>
</feature>
<dbReference type="eggNOG" id="COG0789">
    <property type="taxonomic scope" value="Bacteria"/>
</dbReference>
<dbReference type="Gene3D" id="1.10.1660.10">
    <property type="match status" value="1"/>
</dbReference>
<dbReference type="GO" id="GO:0003677">
    <property type="term" value="F:DNA binding"/>
    <property type="evidence" value="ECO:0007669"/>
    <property type="project" value="UniProtKB-KW"/>
</dbReference>
<dbReference type="AlphaFoldDB" id="H5XA57"/>
<evidence type="ECO:0000259" key="2">
    <source>
        <dbReference type="PROSITE" id="PS50937"/>
    </source>
</evidence>
<sequence>MSFYSPAEVAEKTGFSIDTLRYYEKIGLLRGIGRTPGGRRRFTEEDLGLLRLLRCLRDTEMPIAQLLRYVDLLHDGEAGVPQRLAILMEHDNRVEQQITRLREHRRLIRRKIEMYSADTCDGDRRLEAAARPS</sequence>
<evidence type="ECO:0000313" key="4">
    <source>
        <dbReference type="Proteomes" id="UP000004926"/>
    </source>
</evidence>
<accession>H5XA57</accession>
<dbReference type="InterPro" id="IPR047057">
    <property type="entry name" value="MerR_fam"/>
</dbReference>
<dbReference type="Pfam" id="PF13411">
    <property type="entry name" value="MerR_1"/>
    <property type="match status" value="1"/>
</dbReference>
<dbReference type="OrthoDB" id="9802039at2"/>
<name>H5XA57_9PSEU</name>
<keyword evidence="4" id="KW-1185">Reference proteome</keyword>
<dbReference type="PANTHER" id="PTHR30204:SF98">
    <property type="entry name" value="HTH-TYPE TRANSCRIPTIONAL REGULATOR ADHR"/>
    <property type="match status" value="1"/>
</dbReference>
<dbReference type="PROSITE" id="PS50937">
    <property type="entry name" value="HTH_MERR_2"/>
    <property type="match status" value="1"/>
</dbReference>
<dbReference type="HOGENOM" id="CLU_060077_8_2_11"/>
<dbReference type="GO" id="GO:0003700">
    <property type="term" value="F:DNA-binding transcription factor activity"/>
    <property type="evidence" value="ECO:0007669"/>
    <property type="project" value="InterPro"/>
</dbReference>
<keyword evidence="1" id="KW-0238">DNA-binding</keyword>
<dbReference type="CDD" id="cd01109">
    <property type="entry name" value="HTH_YyaN"/>
    <property type="match status" value="1"/>
</dbReference>
<dbReference type="InterPro" id="IPR009061">
    <property type="entry name" value="DNA-bd_dom_put_sf"/>
</dbReference>
<evidence type="ECO:0000256" key="1">
    <source>
        <dbReference type="ARBA" id="ARBA00023125"/>
    </source>
</evidence>
<evidence type="ECO:0000313" key="3">
    <source>
        <dbReference type="EMBL" id="EHR53717.1"/>
    </source>
</evidence>
<dbReference type="SUPFAM" id="SSF46955">
    <property type="entry name" value="Putative DNA-binding domain"/>
    <property type="match status" value="1"/>
</dbReference>
<dbReference type="EMBL" id="CM001439">
    <property type="protein sequence ID" value="EHR53717.1"/>
    <property type="molecule type" value="Genomic_DNA"/>
</dbReference>
<organism evidence="3 4">
    <name type="scientific">Saccharomonospora marina XMU15</name>
    <dbReference type="NCBI Taxonomy" id="882083"/>
    <lineage>
        <taxon>Bacteria</taxon>
        <taxon>Bacillati</taxon>
        <taxon>Actinomycetota</taxon>
        <taxon>Actinomycetes</taxon>
        <taxon>Pseudonocardiales</taxon>
        <taxon>Pseudonocardiaceae</taxon>
        <taxon>Saccharomonospora</taxon>
    </lineage>
</organism>
<dbReference type="SMART" id="SM00422">
    <property type="entry name" value="HTH_MERR"/>
    <property type="match status" value="1"/>
</dbReference>
<dbReference type="InterPro" id="IPR000551">
    <property type="entry name" value="MerR-type_HTH_dom"/>
</dbReference>